<sequence>MKLLLTFLILFSFKLSAQKLISFIPPSGYTKVLETNGDLDKDGINEVVLVYNTNRKTDRTGFTREMYICKLINGSLKLWKKNASVLWNSDDCGFCLDSGINLSVKIKGNTLIIEQTFQHNSRHFSTYRNIFRHQNGDWFLIGSKYNDYDTCHFDFQYDINFSTNQVAIDYTFGDCDDGVPVPKDSELRFKYPFKSIPKMDGFTAGKHEIKIPNAKQYFYY</sequence>
<dbReference type="AlphaFoldDB" id="A0A7K0FY74"/>
<dbReference type="OrthoDB" id="86940at2"/>
<proteinExistence type="predicted"/>
<organism evidence="2 3">
    <name type="scientific">Pedobacter petrophilus</name>
    <dbReference type="NCBI Taxonomy" id="1908241"/>
    <lineage>
        <taxon>Bacteria</taxon>
        <taxon>Pseudomonadati</taxon>
        <taxon>Bacteroidota</taxon>
        <taxon>Sphingobacteriia</taxon>
        <taxon>Sphingobacteriales</taxon>
        <taxon>Sphingobacteriaceae</taxon>
        <taxon>Pedobacter</taxon>
    </lineage>
</organism>
<feature type="signal peptide" evidence="1">
    <location>
        <begin position="1"/>
        <end position="17"/>
    </location>
</feature>
<keyword evidence="3" id="KW-1185">Reference proteome</keyword>
<accession>A0A7K0FY74</accession>
<evidence type="ECO:0000256" key="1">
    <source>
        <dbReference type="SAM" id="SignalP"/>
    </source>
</evidence>
<evidence type="ECO:0000313" key="2">
    <source>
        <dbReference type="EMBL" id="MRX76401.1"/>
    </source>
</evidence>
<protein>
    <recommendedName>
        <fullName evidence="4">VCBS repeat-containing protein</fullName>
    </recommendedName>
</protein>
<gene>
    <name evidence="2" type="ORF">GJU39_09900</name>
</gene>
<evidence type="ECO:0008006" key="4">
    <source>
        <dbReference type="Google" id="ProtNLM"/>
    </source>
</evidence>
<dbReference type="Proteomes" id="UP000487757">
    <property type="component" value="Unassembled WGS sequence"/>
</dbReference>
<feature type="chain" id="PRO_5029674918" description="VCBS repeat-containing protein" evidence="1">
    <location>
        <begin position="18"/>
        <end position="220"/>
    </location>
</feature>
<dbReference type="EMBL" id="WKKH01000012">
    <property type="protein sequence ID" value="MRX76401.1"/>
    <property type="molecule type" value="Genomic_DNA"/>
</dbReference>
<comment type="caution">
    <text evidence="2">The sequence shown here is derived from an EMBL/GenBank/DDBJ whole genome shotgun (WGS) entry which is preliminary data.</text>
</comment>
<name>A0A7K0FY74_9SPHI</name>
<evidence type="ECO:0000313" key="3">
    <source>
        <dbReference type="Proteomes" id="UP000487757"/>
    </source>
</evidence>
<keyword evidence="1" id="KW-0732">Signal</keyword>
<dbReference type="RefSeq" id="WP_154280630.1">
    <property type="nucleotide sequence ID" value="NZ_JBHUJQ010000001.1"/>
</dbReference>
<reference evidence="2 3" key="1">
    <citation type="submission" date="2019-11" db="EMBL/GenBank/DDBJ databases">
        <title>Pedobacter petrophilus genome.</title>
        <authorList>
            <person name="Feldbauer M.J."/>
            <person name="Newman J.D."/>
        </authorList>
    </citation>
    <scope>NUCLEOTIDE SEQUENCE [LARGE SCALE GENOMIC DNA]</scope>
    <source>
        <strain evidence="2 3">LMG 29686</strain>
    </source>
</reference>